<evidence type="ECO:0000313" key="11">
    <source>
        <dbReference type="Proteomes" id="UP000616114"/>
    </source>
</evidence>
<evidence type="ECO:0000256" key="6">
    <source>
        <dbReference type="ARBA" id="ARBA00023239"/>
    </source>
</evidence>
<evidence type="ECO:0000256" key="1">
    <source>
        <dbReference type="ARBA" id="ARBA00008345"/>
    </source>
</evidence>
<dbReference type="InterPro" id="IPR029062">
    <property type="entry name" value="Class_I_gatase-like"/>
</dbReference>
<name>A0A8J2XJK6_9MICO</name>
<organism evidence="10 11">
    <name type="scientific">Sediminivirga luteola</name>
    <dbReference type="NCBI Taxonomy" id="1774748"/>
    <lineage>
        <taxon>Bacteria</taxon>
        <taxon>Bacillati</taxon>
        <taxon>Actinomycetota</taxon>
        <taxon>Actinomycetes</taxon>
        <taxon>Micrococcales</taxon>
        <taxon>Brevibacteriaceae</taxon>
        <taxon>Sediminivirga</taxon>
    </lineage>
</organism>
<protein>
    <recommendedName>
        <fullName evidence="2">glutaminase</fullName>
        <ecNumber evidence="2">3.5.1.2</ecNumber>
    </recommendedName>
</protein>
<dbReference type="Gene3D" id="3.40.50.880">
    <property type="match status" value="1"/>
</dbReference>
<keyword evidence="5" id="KW-0315">Glutamine amidotransferase</keyword>
<dbReference type="GO" id="GO:0005829">
    <property type="term" value="C:cytosol"/>
    <property type="evidence" value="ECO:0007669"/>
    <property type="project" value="TreeGrafter"/>
</dbReference>
<reference evidence="10" key="1">
    <citation type="journal article" date="2014" name="Int. J. Syst. Evol. Microbiol.">
        <title>Complete genome sequence of Corynebacterium casei LMG S-19264T (=DSM 44701T), isolated from a smear-ripened cheese.</title>
        <authorList>
            <consortium name="US DOE Joint Genome Institute (JGI-PGF)"/>
            <person name="Walter F."/>
            <person name="Albersmeier A."/>
            <person name="Kalinowski J."/>
            <person name="Ruckert C."/>
        </authorList>
    </citation>
    <scope>NUCLEOTIDE SEQUENCE</scope>
    <source>
        <strain evidence="10">CGMCC 1.12785</strain>
    </source>
</reference>
<dbReference type="PANTHER" id="PTHR31559:SF0">
    <property type="entry name" value="PYRIDOXAL 5'-PHOSPHATE SYNTHASE SUBUNIT SNO1-RELATED"/>
    <property type="match status" value="1"/>
</dbReference>
<accession>A0A8J2XJK6</accession>
<evidence type="ECO:0000256" key="9">
    <source>
        <dbReference type="PIRSR" id="PIRSR005639-2"/>
    </source>
</evidence>
<dbReference type="InterPro" id="IPR002161">
    <property type="entry name" value="PdxT/SNO"/>
</dbReference>
<evidence type="ECO:0000256" key="8">
    <source>
        <dbReference type="PIRSR" id="PIRSR005639-1"/>
    </source>
</evidence>
<keyword evidence="3" id="KW-0378">Hydrolase</keyword>
<dbReference type="SUPFAM" id="SSF52317">
    <property type="entry name" value="Class I glutamine amidotransferase-like"/>
    <property type="match status" value="1"/>
</dbReference>
<dbReference type="PROSITE" id="PS51274">
    <property type="entry name" value="GATASE_COBBQ"/>
    <property type="match status" value="1"/>
</dbReference>
<comment type="catalytic activity">
    <reaction evidence="7">
        <text>L-glutamine + H2O = L-glutamate + NH4(+)</text>
        <dbReference type="Rhea" id="RHEA:15889"/>
        <dbReference type="ChEBI" id="CHEBI:15377"/>
        <dbReference type="ChEBI" id="CHEBI:28938"/>
        <dbReference type="ChEBI" id="CHEBI:29985"/>
        <dbReference type="ChEBI" id="CHEBI:58359"/>
        <dbReference type="EC" id="3.5.1.2"/>
    </reaction>
</comment>
<dbReference type="PANTHER" id="PTHR31559">
    <property type="entry name" value="PYRIDOXAL 5'-PHOSPHATE SYNTHASE SUBUNIT SNO"/>
    <property type="match status" value="1"/>
</dbReference>
<keyword evidence="6" id="KW-0456">Lyase</keyword>
<dbReference type="GO" id="GO:0042823">
    <property type="term" value="P:pyridoxal phosphate biosynthetic process"/>
    <property type="evidence" value="ECO:0007669"/>
    <property type="project" value="InterPro"/>
</dbReference>
<dbReference type="GO" id="GO:0016829">
    <property type="term" value="F:lyase activity"/>
    <property type="evidence" value="ECO:0007669"/>
    <property type="project" value="UniProtKB-KW"/>
</dbReference>
<feature type="active site" description="Charge relay system" evidence="8">
    <location>
        <position position="159"/>
    </location>
</feature>
<feature type="binding site" evidence="9">
    <location>
        <begin position="121"/>
        <end position="122"/>
    </location>
    <ligand>
        <name>L-glutamine</name>
        <dbReference type="ChEBI" id="CHEBI:58359"/>
    </ligand>
</feature>
<dbReference type="EC" id="3.5.1.2" evidence="2"/>
<keyword evidence="4" id="KW-0663">Pyridoxal phosphate</keyword>
<dbReference type="Pfam" id="PF01174">
    <property type="entry name" value="SNO"/>
    <property type="match status" value="1"/>
</dbReference>
<dbReference type="AlphaFoldDB" id="A0A8J2XJK6"/>
<dbReference type="CDD" id="cd01749">
    <property type="entry name" value="GATase1_PB"/>
    <property type="match status" value="1"/>
</dbReference>
<dbReference type="PIRSF" id="PIRSF005639">
    <property type="entry name" value="Glut_amidoT_SNO"/>
    <property type="match status" value="1"/>
</dbReference>
<proteinExistence type="inferred from homology"/>
<comment type="caution">
    <text evidence="10">The sequence shown here is derived from an EMBL/GenBank/DDBJ whole genome shotgun (WGS) entry which is preliminary data.</text>
</comment>
<keyword evidence="11" id="KW-1185">Reference proteome</keyword>
<dbReference type="EMBL" id="BMFY01000002">
    <property type="protein sequence ID" value="GGA06205.1"/>
    <property type="molecule type" value="Genomic_DNA"/>
</dbReference>
<feature type="binding site" evidence="9">
    <location>
        <begin position="29"/>
        <end position="31"/>
    </location>
    <ligand>
        <name>L-glutamine</name>
        <dbReference type="ChEBI" id="CHEBI:58359"/>
    </ligand>
</feature>
<dbReference type="PROSITE" id="PS51130">
    <property type="entry name" value="PDXT_SNO_2"/>
    <property type="match status" value="1"/>
</dbReference>
<evidence type="ECO:0000256" key="5">
    <source>
        <dbReference type="ARBA" id="ARBA00022962"/>
    </source>
</evidence>
<dbReference type="NCBIfam" id="TIGR03800">
    <property type="entry name" value="PLP_synth_Pdx2"/>
    <property type="match status" value="1"/>
</dbReference>
<evidence type="ECO:0000256" key="7">
    <source>
        <dbReference type="ARBA" id="ARBA00049534"/>
    </source>
</evidence>
<dbReference type="InterPro" id="IPR021196">
    <property type="entry name" value="PdxT/SNO_CS"/>
</dbReference>
<evidence type="ECO:0000256" key="4">
    <source>
        <dbReference type="ARBA" id="ARBA00022898"/>
    </source>
</evidence>
<feature type="active site" description="Nucleophile" evidence="8">
    <location>
        <position position="61"/>
    </location>
</feature>
<feature type="binding site" evidence="9">
    <location>
        <position position="92"/>
    </location>
    <ligand>
        <name>L-glutamine</name>
        <dbReference type="ChEBI" id="CHEBI:58359"/>
    </ligand>
</feature>
<feature type="active site" description="Charge relay system" evidence="8">
    <location>
        <position position="157"/>
    </location>
</feature>
<comment type="similarity">
    <text evidence="1">Belongs to the glutaminase PdxT/SNO family.</text>
</comment>
<sequence length="208" mass="21847">MLVRLGADTVAVRRPEQLEELDGLVVPGGESTAIARLAAPMGLLPAVRARLDAGMAVFGTCAGLILLSDRIADAEALAGFDRIGGLDVTTRRNGYGRQLESFEATLEIGPDREPPRPVAFIRAPVIEDTTSGVEVLAWYGGHPVAVRQGRILAASFHPEITGDDRLHRRFLQMAASAAAARAEGAPVRLAVARGAPGPKSPLSGSSLR</sequence>
<evidence type="ECO:0000313" key="10">
    <source>
        <dbReference type="EMBL" id="GGA06205.1"/>
    </source>
</evidence>
<dbReference type="PROSITE" id="PS01236">
    <property type="entry name" value="PDXT_SNO_1"/>
    <property type="match status" value="1"/>
</dbReference>
<gene>
    <name evidence="10" type="primary">pdxT</name>
    <name evidence="10" type="ORF">GCM10011333_06440</name>
</gene>
<reference evidence="10" key="2">
    <citation type="submission" date="2020-09" db="EMBL/GenBank/DDBJ databases">
        <authorList>
            <person name="Sun Q."/>
            <person name="Zhou Y."/>
        </authorList>
    </citation>
    <scope>NUCLEOTIDE SEQUENCE</scope>
    <source>
        <strain evidence="10">CGMCC 1.12785</strain>
    </source>
</reference>
<dbReference type="Proteomes" id="UP000616114">
    <property type="component" value="Unassembled WGS sequence"/>
</dbReference>
<dbReference type="GO" id="GO:1903600">
    <property type="term" value="C:glutaminase complex"/>
    <property type="evidence" value="ECO:0007669"/>
    <property type="project" value="TreeGrafter"/>
</dbReference>
<dbReference type="GO" id="GO:0008614">
    <property type="term" value="P:pyridoxine metabolic process"/>
    <property type="evidence" value="ECO:0007669"/>
    <property type="project" value="TreeGrafter"/>
</dbReference>
<evidence type="ECO:0000256" key="2">
    <source>
        <dbReference type="ARBA" id="ARBA00012918"/>
    </source>
</evidence>
<evidence type="ECO:0000256" key="3">
    <source>
        <dbReference type="ARBA" id="ARBA00022801"/>
    </source>
</evidence>
<dbReference type="PROSITE" id="PS51273">
    <property type="entry name" value="GATASE_TYPE_1"/>
    <property type="match status" value="1"/>
</dbReference>
<dbReference type="GO" id="GO:0004359">
    <property type="term" value="F:glutaminase activity"/>
    <property type="evidence" value="ECO:0007669"/>
    <property type="project" value="UniProtKB-EC"/>
</dbReference>